<dbReference type="InterPro" id="IPR000477">
    <property type="entry name" value="RT_dom"/>
</dbReference>
<evidence type="ECO:0000256" key="1">
    <source>
        <dbReference type="SAM" id="MobiDB-lite"/>
    </source>
</evidence>
<keyword evidence="4" id="KW-1185">Reference proteome</keyword>
<name>A0A6L2Q088_COPFO</name>
<evidence type="ECO:0000313" key="3">
    <source>
        <dbReference type="EMBL" id="GFG37914.1"/>
    </source>
</evidence>
<proteinExistence type="predicted"/>
<protein>
    <recommendedName>
        <fullName evidence="2">Reverse transcriptase domain-containing protein</fullName>
    </recommendedName>
</protein>
<sequence>MYSAGDKNWGRQTRNTDKQKKLLRKTRAHPRAVAPVNTITAVHLTIQKCNTLDIKRSRFLNQIKPQLPALKTQIKIHKGNEPIQPVVNNIYAPTHKVAKFLSKWLTKNLQLSNTYVIHNATQLAHDLTHLRIGNTSRLITLDIKDLYVNIPIEETIHITKTLLTDKKTDSLIIKQTCSLLRTILMQNYFQFDNKFFQPNKGIAMGSPISDTEAEILLQYYKDSLVKNNLENTNIKFYNRYVDDILIIYDEQKTTADTILSYMNTTHNHLKFKHTDEENQTISFLDLLITRNQDHLNINIYQKPTTTDTTIHYYSSHPVEHKYAAFRFLLNRLHQSTSVTR</sequence>
<organism evidence="3 4">
    <name type="scientific">Coptotermes formosanus</name>
    <name type="common">Formosan subterranean termite</name>
    <dbReference type="NCBI Taxonomy" id="36987"/>
    <lineage>
        <taxon>Eukaryota</taxon>
        <taxon>Metazoa</taxon>
        <taxon>Ecdysozoa</taxon>
        <taxon>Arthropoda</taxon>
        <taxon>Hexapoda</taxon>
        <taxon>Insecta</taxon>
        <taxon>Pterygota</taxon>
        <taxon>Neoptera</taxon>
        <taxon>Polyneoptera</taxon>
        <taxon>Dictyoptera</taxon>
        <taxon>Blattodea</taxon>
        <taxon>Blattoidea</taxon>
        <taxon>Termitoidae</taxon>
        <taxon>Rhinotermitidae</taxon>
        <taxon>Coptotermes</taxon>
    </lineage>
</organism>
<dbReference type="OrthoDB" id="10018421at2759"/>
<dbReference type="PANTHER" id="PTHR21301:SF10">
    <property type="entry name" value="REVERSE TRANSCRIPTASE DOMAIN-CONTAINING PROTEIN"/>
    <property type="match status" value="1"/>
</dbReference>
<accession>A0A6L2Q088</accession>
<evidence type="ECO:0000313" key="4">
    <source>
        <dbReference type="Proteomes" id="UP000502823"/>
    </source>
</evidence>
<dbReference type="PROSITE" id="PS50878">
    <property type="entry name" value="RT_POL"/>
    <property type="match status" value="1"/>
</dbReference>
<gene>
    <name evidence="3" type="ORF">Cfor_07403</name>
</gene>
<dbReference type="AlphaFoldDB" id="A0A6L2Q088"/>
<dbReference type="Proteomes" id="UP000502823">
    <property type="component" value="Unassembled WGS sequence"/>
</dbReference>
<comment type="caution">
    <text evidence="3">The sequence shown here is derived from an EMBL/GenBank/DDBJ whole genome shotgun (WGS) entry which is preliminary data.</text>
</comment>
<feature type="domain" description="Reverse transcriptase" evidence="2">
    <location>
        <begin position="1"/>
        <end position="299"/>
    </location>
</feature>
<dbReference type="EMBL" id="BLKM01000729">
    <property type="protein sequence ID" value="GFG37914.1"/>
    <property type="molecule type" value="Genomic_DNA"/>
</dbReference>
<dbReference type="Pfam" id="PF00078">
    <property type="entry name" value="RVT_1"/>
    <property type="match status" value="1"/>
</dbReference>
<dbReference type="InParanoid" id="A0A6L2Q088"/>
<dbReference type="PANTHER" id="PTHR21301">
    <property type="entry name" value="REVERSE TRANSCRIPTASE"/>
    <property type="match status" value="1"/>
</dbReference>
<evidence type="ECO:0000259" key="2">
    <source>
        <dbReference type="PROSITE" id="PS50878"/>
    </source>
</evidence>
<feature type="region of interest" description="Disordered" evidence="1">
    <location>
        <begin position="1"/>
        <end position="29"/>
    </location>
</feature>
<reference evidence="4" key="1">
    <citation type="submission" date="2020-01" db="EMBL/GenBank/DDBJ databases">
        <title>Draft genome sequence of the Termite Coptotermes fromosanus.</title>
        <authorList>
            <person name="Itakura S."/>
            <person name="Yosikawa Y."/>
            <person name="Umezawa K."/>
        </authorList>
    </citation>
    <scope>NUCLEOTIDE SEQUENCE [LARGE SCALE GENOMIC DNA]</scope>
</reference>